<comment type="subcellular location">
    <subcellularLocation>
        <location evidence="1">Membrane</location>
    </subcellularLocation>
</comment>
<keyword evidence="9" id="KW-1185">Reference proteome</keyword>
<evidence type="ECO:0000256" key="5">
    <source>
        <dbReference type="ARBA" id="ARBA00023136"/>
    </source>
</evidence>
<feature type="transmembrane region" description="Helical" evidence="7">
    <location>
        <begin position="232"/>
        <end position="253"/>
    </location>
</feature>
<evidence type="ECO:0000256" key="2">
    <source>
        <dbReference type="ARBA" id="ARBA00009074"/>
    </source>
</evidence>
<keyword evidence="5 7" id="KW-0472">Membrane</keyword>
<dbReference type="InterPro" id="IPR007749">
    <property type="entry name" value="DUF677"/>
</dbReference>
<proteinExistence type="inferred from homology"/>
<feature type="compositionally biased region" description="Polar residues" evidence="6">
    <location>
        <begin position="17"/>
        <end position="43"/>
    </location>
</feature>
<keyword evidence="4 7" id="KW-1133">Transmembrane helix</keyword>
<sequence>MVFAEGQCQMLPCLKPSPSTAPTNSHTSPPFSQGSLDGTPFSSVQTSPTYNLTDEYTLAVQTNSYSEIWSKIHQSTYSNERVEVGQVDQPAEPELLEQILDPSHEYVSEALSHIRQNALTNLVATYFDHSESTSRLCLRIYRSVHRARLIYAPLAEFLDILPVDIENGTSSLSQIQCDRAFDIFLEFDQFENPFPSPGSYNFDDMRRCFSELRQELDKSLQKSRLRMQRLRCATGTSVICLIAATVGVVISAITIATHAFAALVATPLCAVCLPTKLSKRELAHLSQIEAAAKGTYVLHNDLDTIDRLVVRLHTAFEGDKLLIRLGLERGRERHPIQEVVKQLRKTLSNFMQQLSDLDEHLCLCFAAINRARSLLLGEVHLHSLMSSNIST</sequence>
<name>A0AAV1CSH1_OLDCO</name>
<organism evidence="8 9">
    <name type="scientific">Oldenlandia corymbosa var. corymbosa</name>
    <dbReference type="NCBI Taxonomy" id="529605"/>
    <lineage>
        <taxon>Eukaryota</taxon>
        <taxon>Viridiplantae</taxon>
        <taxon>Streptophyta</taxon>
        <taxon>Embryophyta</taxon>
        <taxon>Tracheophyta</taxon>
        <taxon>Spermatophyta</taxon>
        <taxon>Magnoliopsida</taxon>
        <taxon>eudicotyledons</taxon>
        <taxon>Gunneridae</taxon>
        <taxon>Pentapetalae</taxon>
        <taxon>asterids</taxon>
        <taxon>lamiids</taxon>
        <taxon>Gentianales</taxon>
        <taxon>Rubiaceae</taxon>
        <taxon>Rubioideae</taxon>
        <taxon>Spermacoceae</taxon>
        <taxon>Hedyotis-Oldenlandia complex</taxon>
        <taxon>Oldenlandia</taxon>
    </lineage>
</organism>
<evidence type="ECO:0000256" key="7">
    <source>
        <dbReference type="SAM" id="Phobius"/>
    </source>
</evidence>
<dbReference type="PANTHER" id="PTHR31113:SF5">
    <property type="entry name" value="OS04G0405700 PROTEIN"/>
    <property type="match status" value="1"/>
</dbReference>
<evidence type="ECO:0000256" key="6">
    <source>
        <dbReference type="SAM" id="MobiDB-lite"/>
    </source>
</evidence>
<evidence type="ECO:0000256" key="1">
    <source>
        <dbReference type="ARBA" id="ARBA00004370"/>
    </source>
</evidence>
<dbReference type="EMBL" id="OX459120">
    <property type="protein sequence ID" value="CAI9097659.1"/>
    <property type="molecule type" value="Genomic_DNA"/>
</dbReference>
<evidence type="ECO:0000313" key="9">
    <source>
        <dbReference type="Proteomes" id="UP001161247"/>
    </source>
</evidence>
<dbReference type="Pfam" id="PF05055">
    <property type="entry name" value="DUF677"/>
    <property type="match status" value="1"/>
</dbReference>
<keyword evidence="3 7" id="KW-0812">Transmembrane</keyword>
<reference evidence="8" key="1">
    <citation type="submission" date="2023-03" db="EMBL/GenBank/DDBJ databases">
        <authorList>
            <person name="Julca I."/>
        </authorList>
    </citation>
    <scope>NUCLEOTIDE SEQUENCE</scope>
</reference>
<evidence type="ECO:0000256" key="4">
    <source>
        <dbReference type="ARBA" id="ARBA00022989"/>
    </source>
</evidence>
<protein>
    <submittedName>
        <fullName evidence="8">OLC1v1034124C1</fullName>
    </submittedName>
</protein>
<feature type="region of interest" description="Disordered" evidence="6">
    <location>
        <begin position="13"/>
        <end position="43"/>
    </location>
</feature>
<accession>A0AAV1CSH1</accession>
<evidence type="ECO:0000313" key="8">
    <source>
        <dbReference type="EMBL" id="CAI9097659.1"/>
    </source>
</evidence>
<dbReference type="Proteomes" id="UP001161247">
    <property type="component" value="Chromosome 3"/>
</dbReference>
<dbReference type="AlphaFoldDB" id="A0AAV1CSH1"/>
<comment type="similarity">
    <text evidence="2">Belongs to the UPF0496 family.</text>
</comment>
<gene>
    <name evidence="8" type="ORF">OLC1_LOCUS8093</name>
</gene>
<evidence type="ECO:0000256" key="3">
    <source>
        <dbReference type="ARBA" id="ARBA00022692"/>
    </source>
</evidence>
<dbReference type="PANTHER" id="PTHR31113">
    <property type="entry name" value="UPF0496 PROTEIN 3-RELATED"/>
    <property type="match status" value="1"/>
</dbReference>
<dbReference type="GO" id="GO:0016020">
    <property type="term" value="C:membrane"/>
    <property type="evidence" value="ECO:0007669"/>
    <property type="project" value="UniProtKB-SubCell"/>
</dbReference>